<dbReference type="AlphaFoldDB" id="A0A1M6M1Z3"/>
<dbReference type="STRING" id="797419.SAMN05216556_12437"/>
<gene>
    <name evidence="1" type="ORF">SAMN04487908_12523</name>
</gene>
<sequence length="238" mass="25342">MEAYTYVSNTPLRYIDPTGKSKVDWYLNLENGNYEWHDGSAEKAGYWNLGKATDVAVGKGYSLQDNGVFTDNNTGQTYGKGDELAVGETGFFIQSNGSFFEEAQTWVKHNKMELLTFANDLQTAGDGIAIVGYGAAIVGAGVGGVGATPGAAIAGIGEGVSTFGSALEFGINLMTGDHKSAGKNLGFYLGGEAIDMTFDRILPGPTPDISKDAYQILETNFTTVKPILIERGYDNSQK</sequence>
<dbReference type="OrthoDB" id="2972467at2"/>
<protein>
    <recommendedName>
        <fullName evidence="3">RHS repeat-associated core domain-containing protein</fullName>
    </recommendedName>
</protein>
<keyword evidence="2" id="KW-1185">Reference proteome</keyword>
<organism evidence="1 2">
    <name type="scientific">Aequorivita viscosa</name>
    <dbReference type="NCBI Taxonomy" id="797419"/>
    <lineage>
        <taxon>Bacteria</taxon>
        <taxon>Pseudomonadati</taxon>
        <taxon>Bacteroidota</taxon>
        <taxon>Flavobacteriia</taxon>
        <taxon>Flavobacteriales</taxon>
        <taxon>Flavobacteriaceae</taxon>
        <taxon>Aequorivita</taxon>
    </lineage>
</organism>
<dbReference type="Proteomes" id="UP000184172">
    <property type="component" value="Unassembled WGS sequence"/>
</dbReference>
<dbReference type="RefSeq" id="WP_073220619.1">
    <property type="nucleotide sequence ID" value="NZ_FNNS01000024.1"/>
</dbReference>
<accession>A0A1M6M1Z3</accession>
<name>A0A1M6M1Z3_9FLAO</name>
<reference evidence="2" key="1">
    <citation type="submission" date="2016-11" db="EMBL/GenBank/DDBJ databases">
        <authorList>
            <person name="Varghese N."/>
            <person name="Submissions S."/>
        </authorList>
    </citation>
    <scope>NUCLEOTIDE SEQUENCE [LARGE SCALE GENOMIC DNA]</scope>
    <source>
        <strain evidence="2">DSM 26349</strain>
    </source>
</reference>
<evidence type="ECO:0008006" key="3">
    <source>
        <dbReference type="Google" id="ProtNLM"/>
    </source>
</evidence>
<evidence type="ECO:0000313" key="2">
    <source>
        <dbReference type="Proteomes" id="UP000184172"/>
    </source>
</evidence>
<dbReference type="EMBL" id="FQYV01000025">
    <property type="protein sequence ID" value="SHJ77396.1"/>
    <property type="molecule type" value="Genomic_DNA"/>
</dbReference>
<evidence type="ECO:0000313" key="1">
    <source>
        <dbReference type="EMBL" id="SHJ77396.1"/>
    </source>
</evidence>
<proteinExistence type="predicted"/>